<dbReference type="Proteomes" id="UP000751190">
    <property type="component" value="Unassembled WGS sequence"/>
</dbReference>
<gene>
    <name evidence="1" type="ORF">KFE25_008329</name>
</gene>
<evidence type="ECO:0000313" key="1">
    <source>
        <dbReference type="EMBL" id="KAG8466950.1"/>
    </source>
</evidence>
<accession>A0A8J5XS75</accession>
<sequence>MAARRLVGRVSAVYGTSKSASKAVLVDVLGIRPKFPQWITRMRADLPPAGLTTALNDNVEIEQRGEDSWAVVRTGLEPPEGMPPLPVHPVNTTLTRALKGEGQKEVNNVGRYYAAKWEAGKAARERTSR</sequence>
<dbReference type="EMBL" id="JAGTXO010000007">
    <property type="protein sequence ID" value="KAG8466950.1"/>
    <property type="molecule type" value="Genomic_DNA"/>
</dbReference>
<dbReference type="AlphaFoldDB" id="A0A8J5XS75"/>
<evidence type="ECO:0000313" key="2">
    <source>
        <dbReference type="Proteomes" id="UP000751190"/>
    </source>
</evidence>
<protein>
    <submittedName>
        <fullName evidence="1">Uncharacterized protein</fullName>
    </submittedName>
</protein>
<reference evidence="1" key="1">
    <citation type="submission" date="2021-05" db="EMBL/GenBank/DDBJ databases">
        <title>The genome of the haptophyte Pavlova lutheri (Diacronema luteri, Pavlovales) - a model for lipid biosynthesis in eukaryotic algae.</title>
        <authorList>
            <person name="Hulatt C.J."/>
            <person name="Posewitz M.C."/>
        </authorList>
    </citation>
    <scope>NUCLEOTIDE SEQUENCE</scope>
    <source>
        <strain evidence="1">NIVA-4/92</strain>
    </source>
</reference>
<proteinExistence type="predicted"/>
<keyword evidence="2" id="KW-1185">Reference proteome</keyword>
<comment type="caution">
    <text evidence="1">The sequence shown here is derived from an EMBL/GenBank/DDBJ whole genome shotgun (WGS) entry which is preliminary data.</text>
</comment>
<organism evidence="1 2">
    <name type="scientific">Diacronema lutheri</name>
    <name type="common">Unicellular marine alga</name>
    <name type="synonym">Monochrysis lutheri</name>
    <dbReference type="NCBI Taxonomy" id="2081491"/>
    <lineage>
        <taxon>Eukaryota</taxon>
        <taxon>Haptista</taxon>
        <taxon>Haptophyta</taxon>
        <taxon>Pavlovophyceae</taxon>
        <taxon>Pavlovales</taxon>
        <taxon>Pavlovaceae</taxon>
        <taxon>Diacronema</taxon>
    </lineage>
</organism>
<name>A0A8J5XS75_DIALT</name>